<accession>A0A1B4VFJ2</accession>
<gene>
    <name evidence="1" type="ORF">SVA_2969</name>
</gene>
<sequence length="345" mass="38807">MKAPPSPDSRHAAGIHAKVALLREPATYAGAREVETVETHMSWVFLTERDAYKLKKPVRYDFLDFTTTAARERNAREEVRLNRRLSDGVYLGVRRLTRSAEGRLAIEGRGETVDWLVHMRRLPRDRMLDALIRGGRLVPGDVRPVADKLAAFYAQSPTVDTDPETYRARLRASLHGHRAALLDPAWGLEPGLVRAGLDEAERLLDREPALFGGRAGRIVEGHGDLRPEHVCLESPPIVFDCLEFNREFRLVDPTDELAALGMECERLGAAFVGDELLFAYQQRTGDGPPPELIDFYRTGRAGLRAKLAIWHLREVEKSAWGHWQALARSYLRLASRYGTRLAAMG</sequence>
<name>A0A1B4VFJ2_9GAMM</name>
<dbReference type="InterPro" id="IPR011009">
    <property type="entry name" value="Kinase-like_dom_sf"/>
</dbReference>
<dbReference type="PANTHER" id="PTHR43883:SF1">
    <property type="entry name" value="GLUCONOKINASE"/>
    <property type="match status" value="1"/>
</dbReference>
<dbReference type="PANTHER" id="PTHR43883">
    <property type="entry name" value="SLR0207 PROTEIN"/>
    <property type="match status" value="1"/>
</dbReference>
<proteinExistence type="predicted"/>
<dbReference type="SUPFAM" id="SSF56112">
    <property type="entry name" value="Protein kinase-like (PK-like)"/>
    <property type="match status" value="1"/>
</dbReference>
<evidence type="ECO:0000313" key="2">
    <source>
        <dbReference type="Proteomes" id="UP000218899"/>
    </source>
</evidence>
<keyword evidence="2" id="KW-1185">Reference proteome</keyword>
<protein>
    <recommendedName>
        <fullName evidence="3">Aminoglycoside phosphotransferase</fullName>
    </recommendedName>
</protein>
<dbReference type="InterPro" id="IPR052732">
    <property type="entry name" value="Cell-binding_unc_protein"/>
</dbReference>
<reference evidence="1 2" key="1">
    <citation type="submission" date="2015-08" db="EMBL/GenBank/DDBJ databases">
        <title>Complete genome sequence of Sulfurifustis variabilis.</title>
        <authorList>
            <person name="Miura A."/>
            <person name="Kojima H."/>
            <person name="Fukui M."/>
        </authorList>
    </citation>
    <scope>NUCLEOTIDE SEQUENCE [LARGE SCALE GENOMIC DNA]</scope>
    <source>
        <strain evidence="2">skN76</strain>
    </source>
</reference>
<dbReference type="Proteomes" id="UP000218899">
    <property type="component" value="Chromosome"/>
</dbReference>
<dbReference type="RefSeq" id="WP_096461909.1">
    <property type="nucleotide sequence ID" value="NZ_AP014936.1"/>
</dbReference>
<evidence type="ECO:0000313" key="1">
    <source>
        <dbReference type="EMBL" id="BAU49517.1"/>
    </source>
</evidence>
<dbReference type="EMBL" id="AP014936">
    <property type="protein sequence ID" value="BAU49517.1"/>
    <property type="molecule type" value="Genomic_DNA"/>
</dbReference>
<organism evidence="1 2">
    <name type="scientific">Sulfurifustis variabilis</name>
    <dbReference type="NCBI Taxonomy" id="1675686"/>
    <lineage>
        <taxon>Bacteria</taxon>
        <taxon>Pseudomonadati</taxon>
        <taxon>Pseudomonadota</taxon>
        <taxon>Gammaproteobacteria</taxon>
        <taxon>Acidiferrobacterales</taxon>
        <taxon>Acidiferrobacteraceae</taxon>
        <taxon>Sulfurifustis</taxon>
    </lineage>
</organism>
<evidence type="ECO:0008006" key="3">
    <source>
        <dbReference type="Google" id="ProtNLM"/>
    </source>
</evidence>
<dbReference type="OrthoDB" id="9810277at2"/>
<dbReference type="KEGG" id="sva:SVA_2969"/>
<dbReference type="AlphaFoldDB" id="A0A1B4VFJ2"/>